<dbReference type="GO" id="GO:0061630">
    <property type="term" value="F:ubiquitin protein ligase activity"/>
    <property type="evidence" value="ECO:0007669"/>
    <property type="project" value="TreeGrafter"/>
</dbReference>
<protein>
    <submittedName>
        <fullName evidence="2">Baculoviral IAP repeat-containing protein 7-B-like</fullName>
    </submittedName>
</protein>
<dbReference type="PANTHER" id="PTHR10044">
    <property type="entry name" value="INHIBITOR OF APOPTOSIS"/>
    <property type="match status" value="1"/>
</dbReference>
<dbReference type="AlphaFoldDB" id="A0A2R2MNU2"/>
<dbReference type="GO" id="GO:0005737">
    <property type="term" value="C:cytoplasm"/>
    <property type="evidence" value="ECO:0007669"/>
    <property type="project" value="TreeGrafter"/>
</dbReference>
<keyword evidence="1" id="KW-1185">Reference proteome</keyword>
<dbReference type="PANTHER" id="PTHR10044:SF139">
    <property type="entry name" value="DEATH-ASSOCIATED INHIBITOR OF APOPTOSIS 2"/>
    <property type="match status" value="1"/>
</dbReference>
<dbReference type="KEGG" id="lak:112042134"/>
<reference evidence="2" key="1">
    <citation type="submission" date="2025-08" db="UniProtKB">
        <authorList>
            <consortium name="RefSeq"/>
        </authorList>
    </citation>
    <scope>IDENTIFICATION</scope>
    <source>
        <tissue evidence="2">Gonads</tissue>
    </source>
</reference>
<accession>A0A2R2MNU2</accession>
<evidence type="ECO:0000313" key="2">
    <source>
        <dbReference type="RefSeq" id="XP_023931890.1"/>
    </source>
</evidence>
<dbReference type="GeneID" id="112042134"/>
<dbReference type="GO" id="GO:0005634">
    <property type="term" value="C:nucleus"/>
    <property type="evidence" value="ECO:0007669"/>
    <property type="project" value="TreeGrafter"/>
</dbReference>
<dbReference type="PROSITE" id="PS50143">
    <property type="entry name" value="BIR_REPEAT_2"/>
    <property type="match status" value="1"/>
</dbReference>
<sequence length="114" mass="13071">MRVEDFAVDALFAGPAYPQFTDICNRRATFGTWPLFLPELPDKLQAAGFFYTGFCDYVTCFYCGGQLRNWEDEGGSLTNVAWLEHARWVPRCPFLIAEKGQQFIDMVQSIYPPK</sequence>
<dbReference type="GO" id="GO:0043027">
    <property type="term" value="F:cysteine-type endopeptidase inhibitor activity involved in apoptotic process"/>
    <property type="evidence" value="ECO:0007669"/>
    <property type="project" value="TreeGrafter"/>
</dbReference>
<dbReference type="InterPro" id="IPR050784">
    <property type="entry name" value="IAP"/>
</dbReference>
<dbReference type="InParanoid" id="A0A2R2MNU2"/>
<dbReference type="GO" id="GO:0043066">
    <property type="term" value="P:negative regulation of apoptotic process"/>
    <property type="evidence" value="ECO:0007669"/>
    <property type="project" value="TreeGrafter"/>
</dbReference>
<dbReference type="STRING" id="7574.A0A2R2MNU2"/>
<dbReference type="Proteomes" id="UP000085678">
    <property type="component" value="Unplaced"/>
</dbReference>
<dbReference type="OrthoDB" id="4034597at2759"/>
<dbReference type="CDD" id="cd00022">
    <property type="entry name" value="BIR"/>
    <property type="match status" value="1"/>
</dbReference>
<dbReference type="Pfam" id="PF00653">
    <property type="entry name" value="BIR"/>
    <property type="match status" value="1"/>
</dbReference>
<dbReference type="SUPFAM" id="SSF57924">
    <property type="entry name" value="Inhibitor of apoptosis (IAP) repeat"/>
    <property type="match status" value="1"/>
</dbReference>
<name>A0A2R2MNU2_LINAN</name>
<feature type="non-terminal residue" evidence="2">
    <location>
        <position position="114"/>
    </location>
</feature>
<dbReference type="InterPro" id="IPR001370">
    <property type="entry name" value="BIR_rpt"/>
</dbReference>
<evidence type="ECO:0000313" key="1">
    <source>
        <dbReference type="Proteomes" id="UP000085678"/>
    </source>
</evidence>
<dbReference type="GO" id="GO:0051726">
    <property type="term" value="P:regulation of cell cycle"/>
    <property type="evidence" value="ECO:0007669"/>
    <property type="project" value="TreeGrafter"/>
</dbReference>
<proteinExistence type="predicted"/>
<dbReference type="RefSeq" id="XP_023931890.1">
    <property type="nucleotide sequence ID" value="XM_024076122.1"/>
</dbReference>
<organism evidence="1 2">
    <name type="scientific">Lingula anatina</name>
    <name type="common">Brachiopod</name>
    <name type="synonym">Lingula unguis</name>
    <dbReference type="NCBI Taxonomy" id="7574"/>
    <lineage>
        <taxon>Eukaryota</taxon>
        <taxon>Metazoa</taxon>
        <taxon>Spiralia</taxon>
        <taxon>Lophotrochozoa</taxon>
        <taxon>Brachiopoda</taxon>
        <taxon>Linguliformea</taxon>
        <taxon>Lingulata</taxon>
        <taxon>Lingulida</taxon>
        <taxon>Linguloidea</taxon>
        <taxon>Lingulidae</taxon>
        <taxon>Lingula</taxon>
    </lineage>
</organism>
<dbReference type="Gene3D" id="1.10.1170.10">
    <property type="entry name" value="Inhibitor Of Apoptosis Protein (2mihbC-IAP-1), Chain A"/>
    <property type="match status" value="1"/>
</dbReference>
<gene>
    <name evidence="2" type="primary">LOC112042134</name>
</gene>
<dbReference type="GO" id="GO:0031398">
    <property type="term" value="P:positive regulation of protein ubiquitination"/>
    <property type="evidence" value="ECO:0007669"/>
    <property type="project" value="TreeGrafter"/>
</dbReference>
<dbReference type="SMART" id="SM00238">
    <property type="entry name" value="BIR"/>
    <property type="match status" value="1"/>
</dbReference>